<dbReference type="SUPFAM" id="SSF56219">
    <property type="entry name" value="DNase I-like"/>
    <property type="match status" value="1"/>
</dbReference>
<keyword evidence="6" id="KW-1185">Reference proteome</keyword>
<feature type="region of interest" description="Disordered" evidence="3">
    <location>
        <begin position="55"/>
        <end position="81"/>
    </location>
</feature>
<dbReference type="InterPro" id="IPR000300">
    <property type="entry name" value="IPPc"/>
</dbReference>
<evidence type="ECO:0000256" key="3">
    <source>
        <dbReference type="SAM" id="MobiDB-lite"/>
    </source>
</evidence>
<evidence type="ECO:0000313" key="6">
    <source>
        <dbReference type="Proteomes" id="UP000324897"/>
    </source>
</evidence>
<dbReference type="PANTHER" id="PTHR45666:SF11">
    <property type="entry name" value="OS08G0425500 PROTEIN"/>
    <property type="match status" value="1"/>
</dbReference>
<feature type="domain" description="Inositol polyphosphate-related phosphatase" evidence="4">
    <location>
        <begin position="7"/>
        <end position="58"/>
    </location>
</feature>
<name>A0A5J9T358_9POAL</name>
<evidence type="ECO:0000259" key="4">
    <source>
        <dbReference type="Pfam" id="PF22669"/>
    </source>
</evidence>
<reference evidence="5 6" key="1">
    <citation type="journal article" date="2019" name="Sci. Rep.">
        <title>A high-quality genome of Eragrostis curvula grass provides insights into Poaceae evolution and supports new strategies to enhance forage quality.</title>
        <authorList>
            <person name="Carballo J."/>
            <person name="Santos B.A.C.M."/>
            <person name="Zappacosta D."/>
            <person name="Garbus I."/>
            <person name="Selva J.P."/>
            <person name="Gallo C.A."/>
            <person name="Diaz A."/>
            <person name="Albertini E."/>
            <person name="Caccamo M."/>
            <person name="Echenique V."/>
        </authorList>
    </citation>
    <scope>NUCLEOTIDE SEQUENCE [LARGE SCALE GENOMIC DNA]</scope>
    <source>
        <strain evidence="6">cv. Victoria</strain>
        <tissue evidence="5">Leaf</tissue>
    </source>
</reference>
<sequence>SFSSVLGQLGNKGAVSVRFFVHGTSFCFVCCHLDSGGEDGDALLRNTDAASVLSRTSFHGHGHGGAPPPEEPLPKNILDHE</sequence>
<dbReference type="Pfam" id="PF22669">
    <property type="entry name" value="Exo_endo_phos2"/>
    <property type="match status" value="1"/>
</dbReference>
<accession>A0A5J9T358</accession>
<dbReference type="GO" id="GO:0004439">
    <property type="term" value="F:phosphatidylinositol-4,5-bisphosphate 5-phosphatase activity"/>
    <property type="evidence" value="ECO:0007669"/>
    <property type="project" value="TreeGrafter"/>
</dbReference>
<dbReference type="Gene3D" id="3.60.10.10">
    <property type="entry name" value="Endonuclease/exonuclease/phosphatase"/>
    <property type="match status" value="1"/>
</dbReference>
<dbReference type="EMBL" id="RWGY01000051">
    <property type="protein sequence ID" value="TVU05810.1"/>
    <property type="molecule type" value="Genomic_DNA"/>
</dbReference>
<dbReference type="OrthoDB" id="62798at2759"/>
<dbReference type="Gramene" id="TVU05810">
    <property type="protein sequence ID" value="TVU05810"/>
    <property type="gene ID" value="EJB05_48994"/>
</dbReference>
<dbReference type="GO" id="GO:0046856">
    <property type="term" value="P:phosphatidylinositol dephosphorylation"/>
    <property type="evidence" value="ECO:0007669"/>
    <property type="project" value="InterPro"/>
</dbReference>
<evidence type="ECO:0000313" key="5">
    <source>
        <dbReference type="EMBL" id="TVU05810.1"/>
    </source>
</evidence>
<dbReference type="AlphaFoldDB" id="A0A5J9T358"/>
<organism evidence="5 6">
    <name type="scientific">Eragrostis curvula</name>
    <name type="common">weeping love grass</name>
    <dbReference type="NCBI Taxonomy" id="38414"/>
    <lineage>
        <taxon>Eukaryota</taxon>
        <taxon>Viridiplantae</taxon>
        <taxon>Streptophyta</taxon>
        <taxon>Embryophyta</taxon>
        <taxon>Tracheophyta</taxon>
        <taxon>Spermatophyta</taxon>
        <taxon>Magnoliopsida</taxon>
        <taxon>Liliopsida</taxon>
        <taxon>Poales</taxon>
        <taxon>Poaceae</taxon>
        <taxon>PACMAD clade</taxon>
        <taxon>Chloridoideae</taxon>
        <taxon>Eragrostideae</taxon>
        <taxon>Eragrostidinae</taxon>
        <taxon>Eragrostis</taxon>
    </lineage>
</organism>
<dbReference type="GO" id="GO:0004445">
    <property type="term" value="F:inositol-polyphosphate 5-phosphatase activity"/>
    <property type="evidence" value="ECO:0007669"/>
    <property type="project" value="InterPro"/>
</dbReference>
<dbReference type="PANTHER" id="PTHR45666">
    <property type="entry name" value="TYPE IV INOSITOL POLYPHOSPHATE 5-PHOSPHATASE 9"/>
    <property type="match status" value="1"/>
</dbReference>
<comment type="similarity">
    <text evidence="1">Belongs to the inositol polyphosphate 5-phosphatase family.</text>
</comment>
<evidence type="ECO:0000256" key="1">
    <source>
        <dbReference type="ARBA" id="ARBA00010768"/>
    </source>
</evidence>
<dbReference type="InterPro" id="IPR045849">
    <property type="entry name" value="IP5P_plant"/>
</dbReference>
<feature type="non-terminal residue" evidence="5">
    <location>
        <position position="1"/>
    </location>
</feature>
<dbReference type="Proteomes" id="UP000324897">
    <property type="component" value="Unassembled WGS sequence"/>
</dbReference>
<comment type="caution">
    <text evidence="5">The sequence shown here is derived from an EMBL/GenBank/DDBJ whole genome shotgun (WGS) entry which is preliminary data.</text>
</comment>
<dbReference type="GO" id="GO:0034485">
    <property type="term" value="F:phosphatidylinositol-3,4,5-trisphosphate 5-phosphatase activity"/>
    <property type="evidence" value="ECO:0007669"/>
    <property type="project" value="TreeGrafter"/>
</dbReference>
<protein>
    <recommendedName>
        <fullName evidence="4">Inositol polyphosphate-related phosphatase domain-containing protein</fullName>
    </recommendedName>
</protein>
<proteinExistence type="inferred from homology"/>
<gene>
    <name evidence="5" type="ORF">EJB05_48994</name>
</gene>
<evidence type="ECO:0000256" key="2">
    <source>
        <dbReference type="ARBA" id="ARBA00022801"/>
    </source>
</evidence>
<keyword evidence="2" id="KW-0378">Hydrolase</keyword>
<dbReference type="InterPro" id="IPR036691">
    <property type="entry name" value="Endo/exonu/phosph_ase_sf"/>
</dbReference>